<dbReference type="Gene3D" id="1.10.10.10">
    <property type="entry name" value="Winged helix-like DNA-binding domain superfamily/Winged helix DNA-binding domain"/>
    <property type="match status" value="1"/>
</dbReference>
<feature type="domain" description="RNA polymerase sigma-70 region 2" evidence="5">
    <location>
        <begin position="19"/>
        <end position="71"/>
    </location>
</feature>
<proteinExistence type="inferred from homology"/>
<comment type="caution">
    <text evidence="7">The sequence shown here is derived from an EMBL/GenBank/DDBJ whole genome shotgun (WGS) entry which is preliminary data.</text>
</comment>
<dbReference type="InterPro" id="IPR013325">
    <property type="entry name" value="RNA_pol_sigma_r2"/>
</dbReference>
<dbReference type="Gene3D" id="1.10.1740.10">
    <property type="match status" value="1"/>
</dbReference>
<dbReference type="InterPro" id="IPR013249">
    <property type="entry name" value="RNA_pol_sigma70_r4_t2"/>
</dbReference>
<dbReference type="GO" id="GO:0003677">
    <property type="term" value="F:DNA binding"/>
    <property type="evidence" value="ECO:0007669"/>
    <property type="project" value="InterPro"/>
</dbReference>
<dbReference type="Pfam" id="PF08281">
    <property type="entry name" value="Sigma70_r4_2"/>
    <property type="match status" value="1"/>
</dbReference>
<evidence type="ECO:0000313" key="7">
    <source>
        <dbReference type="EMBL" id="TWT86222.1"/>
    </source>
</evidence>
<dbReference type="CDD" id="cd06171">
    <property type="entry name" value="Sigma70_r4"/>
    <property type="match status" value="1"/>
</dbReference>
<dbReference type="InterPro" id="IPR007627">
    <property type="entry name" value="RNA_pol_sigma70_r2"/>
</dbReference>
<evidence type="ECO:0000256" key="2">
    <source>
        <dbReference type="ARBA" id="ARBA00023015"/>
    </source>
</evidence>
<keyword evidence="3" id="KW-0731">Sigma factor</keyword>
<dbReference type="InterPro" id="IPR039425">
    <property type="entry name" value="RNA_pol_sigma-70-like"/>
</dbReference>
<dbReference type="InterPro" id="IPR013324">
    <property type="entry name" value="RNA_pol_sigma_r3/r4-like"/>
</dbReference>
<dbReference type="InterPro" id="IPR036388">
    <property type="entry name" value="WH-like_DNA-bd_sf"/>
</dbReference>
<evidence type="ECO:0000256" key="4">
    <source>
        <dbReference type="ARBA" id="ARBA00023163"/>
    </source>
</evidence>
<name>A0A5C5ZFW9_9BACT</name>
<dbReference type="SUPFAM" id="SSF88946">
    <property type="entry name" value="Sigma2 domain of RNA polymerase sigma factors"/>
    <property type="match status" value="1"/>
</dbReference>
<dbReference type="Pfam" id="PF04542">
    <property type="entry name" value="Sigma70_r2"/>
    <property type="match status" value="1"/>
</dbReference>
<dbReference type="Proteomes" id="UP000316213">
    <property type="component" value="Unassembled WGS sequence"/>
</dbReference>
<dbReference type="GO" id="GO:0006352">
    <property type="term" value="P:DNA-templated transcription initiation"/>
    <property type="evidence" value="ECO:0007669"/>
    <property type="project" value="InterPro"/>
</dbReference>
<keyword evidence="4" id="KW-0804">Transcription</keyword>
<protein>
    <submittedName>
        <fullName evidence="7">ECF RNA polymerase sigma factor SigR</fullName>
    </submittedName>
</protein>
<evidence type="ECO:0000313" key="8">
    <source>
        <dbReference type="Proteomes" id="UP000316213"/>
    </source>
</evidence>
<dbReference type="RefSeq" id="WP_146582808.1">
    <property type="nucleotide sequence ID" value="NZ_SJPM01000039.1"/>
</dbReference>
<organism evidence="7 8">
    <name type="scientific">Neorhodopirellula pilleata</name>
    <dbReference type="NCBI Taxonomy" id="2714738"/>
    <lineage>
        <taxon>Bacteria</taxon>
        <taxon>Pseudomonadati</taxon>
        <taxon>Planctomycetota</taxon>
        <taxon>Planctomycetia</taxon>
        <taxon>Pirellulales</taxon>
        <taxon>Pirellulaceae</taxon>
        <taxon>Neorhodopirellula</taxon>
    </lineage>
</organism>
<dbReference type="PANTHER" id="PTHR43133">
    <property type="entry name" value="RNA POLYMERASE ECF-TYPE SIGMA FACTO"/>
    <property type="match status" value="1"/>
</dbReference>
<dbReference type="EMBL" id="SJPM01000039">
    <property type="protein sequence ID" value="TWT86222.1"/>
    <property type="molecule type" value="Genomic_DNA"/>
</dbReference>
<accession>A0A5C5ZFW9</accession>
<keyword evidence="8" id="KW-1185">Reference proteome</keyword>
<dbReference type="AlphaFoldDB" id="A0A5C5ZFW9"/>
<gene>
    <name evidence="7" type="primary">sigR</name>
    <name evidence="7" type="ORF">Pla100_61600</name>
</gene>
<dbReference type="GO" id="GO:0016987">
    <property type="term" value="F:sigma factor activity"/>
    <property type="evidence" value="ECO:0007669"/>
    <property type="project" value="UniProtKB-KW"/>
</dbReference>
<dbReference type="InterPro" id="IPR014284">
    <property type="entry name" value="RNA_pol_sigma-70_dom"/>
</dbReference>
<dbReference type="NCBIfam" id="TIGR02937">
    <property type="entry name" value="sigma70-ECF"/>
    <property type="match status" value="1"/>
</dbReference>
<comment type="similarity">
    <text evidence="1">Belongs to the sigma-70 factor family. ECF subfamily.</text>
</comment>
<dbReference type="PANTHER" id="PTHR43133:SF25">
    <property type="entry name" value="RNA POLYMERASE SIGMA FACTOR RFAY-RELATED"/>
    <property type="match status" value="1"/>
</dbReference>
<sequence>MNSREPLRIDNAALIQAGFRYALSLTHHTHDAEDLIQQACMKILRAKGTLVSKSYLFTTIRNQFIDAGRCRSESQAPEGSVESLAEEVTNHVLTVDRRLDMEQVLDCLRTEEREALFLNCVEGYTASEIAEITGQPRGTVLSHLSRARKRLQQARSMQDQVETR</sequence>
<evidence type="ECO:0000259" key="5">
    <source>
        <dbReference type="Pfam" id="PF04542"/>
    </source>
</evidence>
<dbReference type="SUPFAM" id="SSF88659">
    <property type="entry name" value="Sigma3 and sigma4 domains of RNA polymerase sigma factors"/>
    <property type="match status" value="1"/>
</dbReference>
<evidence type="ECO:0000256" key="3">
    <source>
        <dbReference type="ARBA" id="ARBA00023082"/>
    </source>
</evidence>
<evidence type="ECO:0000259" key="6">
    <source>
        <dbReference type="Pfam" id="PF08281"/>
    </source>
</evidence>
<reference evidence="7 8" key="1">
    <citation type="submission" date="2019-02" db="EMBL/GenBank/DDBJ databases">
        <title>Deep-cultivation of Planctomycetes and their phenomic and genomic characterization uncovers novel biology.</title>
        <authorList>
            <person name="Wiegand S."/>
            <person name="Jogler M."/>
            <person name="Boedeker C."/>
            <person name="Pinto D."/>
            <person name="Vollmers J."/>
            <person name="Rivas-Marin E."/>
            <person name="Kohn T."/>
            <person name="Peeters S.H."/>
            <person name="Heuer A."/>
            <person name="Rast P."/>
            <person name="Oberbeckmann S."/>
            <person name="Bunk B."/>
            <person name="Jeske O."/>
            <person name="Meyerdierks A."/>
            <person name="Storesund J.E."/>
            <person name="Kallscheuer N."/>
            <person name="Luecker S."/>
            <person name="Lage O.M."/>
            <person name="Pohl T."/>
            <person name="Merkel B.J."/>
            <person name="Hornburger P."/>
            <person name="Mueller R.-W."/>
            <person name="Bruemmer F."/>
            <person name="Labrenz M."/>
            <person name="Spormann A.M."/>
            <person name="Op Den Camp H."/>
            <person name="Overmann J."/>
            <person name="Amann R."/>
            <person name="Jetten M.S.M."/>
            <person name="Mascher T."/>
            <person name="Medema M.H."/>
            <person name="Devos D.P."/>
            <person name="Kaster A.-K."/>
            <person name="Ovreas L."/>
            <person name="Rohde M."/>
            <person name="Galperin M.Y."/>
            <person name="Jogler C."/>
        </authorList>
    </citation>
    <scope>NUCLEOTIDE SEQUENCE [LARGE SCALE GENOMIC DNA]</scope>
    <source>
        <strain evidence="7 8">Pla100</strain>
    </source>
</reference>
<keyword evidence="2" id="KW-0805">Transcription regulation</keyword>
<dbReference type="OrthoDB" id="9795666at2"/>
<evidence type="ECO:0000256" key="1">
    <source>
        <dbReference type="ARBA" id="ARBA00010641"/>
    </source>
</evidence>
<feature type="domain" description="RNA polymerase sigma factor 70 region 4 type 2" evidence="6">
    <location>
        <begin position="100"/>
        <end position="151"/>
    </location>
</feature>